<sequence length="164" mass="18524">MRIIVVSDTHGDTQFRQVLDAYQADAIFHAGDSELDYEAKVMQGMYRIRGNNDRDVRYETELSVTLGGKTIFITHGHLYDIYNGLQRLDYRAQEVDADIVLFGHTHQLGAEKVGDILYLNPGSFTRPRGGHPATFAILDVRIDGSVKVTYRTPKGIIVHEVIFK</sequence>
<dbReference type="InterPro" id="IPR024654">
    <property type="entry name" value="Calcineurin-like_PHP_lpxH"/>
</dbReference>
<evidence type="ECO:0000259" key="3">
    <source>
        <dbReference type="Pfam" id="PF12850"/>
    </source>
</evidence>
<comment type="similarity">
    <text evidence="1 2">Belongs to the metallophosphoesterase superfamily. YfcE family.</text>
</comment>
<dbReference type="GO" id="GO:0046872">
    <property type="term" value="F:metal ion binding"/>
    <property type="evidence" value="ECO:0007669"/>
    <property type="project" value="UniProtKB-KW"/>
</dbReference>
<comment type="cofactor">
    <cofactor evidence="2">
        <name>a divalent metal cation</name>
        <dbReference type="ChEBI" id="CHEBI:60240"/>
    </cofactor>
</comment>
<accession>A0A8J7GKE9</accession>
<dbReference type="Gene3D" id="3.60.21.10">
    <property type="match status" value="1"/>
</dbReference>
<feature type="domain" description="Calcineurin-like phosphoesterase" evidence="3">
    <location>
        <begin position="1"/>
        <end position="141"/>
    </location>
</feature>
<dbReference type="PANTHER" id="PTHR11124">
    <property type="entry name" value="VACUOLAR SORTING PROTEIN VPS29"/>
    <property type="match status" value="1"/>
</dbReference>
<dbReference type="InterPro" id="IPR029052">
    <property type="entry name" value="Metallo-depent_PP-like"/>
</dbReference>
<keyword evidence="5" id="KW-1185">Reference proteome</keyword>
<evidence type="ECO:0000313" key="5">
    <source>
        <dbReference type="Proteomes" id="UP000622653"/>
    </source>
</evidence>
<dbReference type="SUPFAM" id="SSF56300">
    <property type="entry name" value="Metallo-dependent phosphatases"/>
    <property type="match status" value="1"/>
</dbReference>
<dbReference type="InterPro" id="IPR000979">
    <property type="entry name" value="Phosphodiesterase_MJ0936/Vps29"/>
</dbReference>
<dbReference type="NCBIfam" id="TIGR00040">
    <property type="entry name" value="yfcE"/>
    <property type="match status" value="1"/>
</dbReference>
<evidence type="ECO:0000313" key="4">
    <source>
        <dbReference type="EMBL" id="MBF4501620.1"/>
    </source>
</evidence>
<protein>
    <recommendedName>
        <fullName evidence="2">Phosphoesterase</fullName>
        <ecNumber evidence="2">3.1.4.-</ecNumber>
    </recommendedName>
</protein>
<dbReference type="Pfam" id="PF12850">
    <property type="entry name" value="Metallophos_2"/>
    <property type="match status" value="1"/>
</dbReference>
<dbReference type="GO" id="GO:0016787">
    <property type="term" value="F:hydrolase activity"/>
    <property type="evidence" value="ECO:0007669"/>
    <property type="project" value="UniProtKB-UniRule"/>
</dbReference>
<dbReference type="EMBL" id="JADKPV010000005">
    <property type="protein sequence ID" value="MBF4501620.1"/>
    <property type="molecule type" value="Genomic_DNA"/>
</dbReference>
<organism evidence="4 5">
    <name type="scientific">Savagea serpentis</name>
    <dbReference type="NCBI Taxonomy" id="2785297"/>
    <lineage>
        <taxon>Bacteria</taxon>
        <taxon>Bacillati</taxon>
        <taxon>Bacillota</taxon>
        <taxon>Bacilli</taxon>
        <taxon>Bacillales</taxon>
        <taxon>Caryophanaceae</taxon>
        <taxon>Savagea</taxon>
    </lineage>
</organism>
<dbReference type="RefSeq" id="WP_194563108.1">
    <property type="nucleotide sequence ID" value="NZ_JADKPV010000005.1"/>
</dbReference>
<dbReference type="InterPro" id="IPR041802">
    <property type="entry name" value="MPP_YfcE"/>
</dbReference>
<comment type="caution">
    <text evidence="4">The sequence shown here is derived from an EMBL/GenBank/DDBJ whole genome shotgun (WGS) entry which is preliminary data.</text>
</comment>
<dbReference type="CDD" id="cd00841">
    <property type="entry name" value="MPP_YfcE"/>
    <property type="match status" value="1"/>
</dbReference>
<dbReference type="AlphaFoldDB" id="A0A8J7GKE9"/>
<evidence type="ECO:0000256" key="2">
    <source>
        <dbReference type="RuleBase" id="RU362039"/>
    </source>
</evidence>
<reference evidence="4" key="1">
    <citation type="submission" date="2020-11" db="EMBL/GenBank/DDBJ databases">
        <title>Multidrug resistant novel bacterium Savagea serpentis sp. nov., isolated from the scats of a vine snake (Ahaetulla nasuta).</title>
        <authorList>
            <person name="Venkata Ramana V."/>
            <person name="Vikas Patil S."/>
            <person name="Yogita Lugani V."/>
        </authorList>
    </citation>
    <scope>NUCLEOTIDE SEQUENCE</scope>
    <source>
        <strain evidence="4">SN6</strain>
    </source>
</reference>
<name>A0A8J7GKE9_9BACL</name>
<proteinExistence type="inferred from homology"/>
<keyword evidence="2" id="KW-0479">Metal-binding</keyword>
<dbReference type="EC" id="3.1.4.-" evidence="2"/>
<dbReference type="Proteomes" id="UP000622653">
    <property type="component" value="Unassembled WGS sequence"/>
</dbReference>
<gene>
    <name evidence="4" type="ORF">IRY55_09620</name>
</gene>
<evidence type="ECO:0000256" key="1">
    <source>
        <dbReference type="ARBA" id="ARBA00008950"/>
    </source>
</evidence>